<dbReference type="Pfam" id="PF00069">
    <property type="entry name" value="Pkinase"/>
    <property type="match status" value="2"/>
</dbReference>
<name>A0A284RJT4_ARMOS</name>
<dbReference type="Proteomes" id="UP000219338">
    <property type="component" value="Unassembled WGS sequence"/>
</dbReference>
<keyword evidence="1" id="KW-0723">Serine/threonine-protein kinase</keyword>
<proteinExistence type="predicted"/>
<dbReference type="SMART" id="SM00220">
    <property type="entry name" value="S_TKc"/>
    <property type="match status" value="1"/>
</dbReference>
<dbReference type="GO" id="GO:0043484">
    <property type="term" value="P:regulation of RNA splicing"/>
    <property type="evidence" value="ECO:0007669"/>
    <property type="project" value="TreeGrafter"/>
</dbReference>
<keyword evidence="5" id="KW-0067">ATP-binding</keyword>
<gene>
    <name evidence="7" type="ORF">ARMOST_12399</name>
</gene>
<dbReference type="GO" id="GO:0004674">
    <property type="term" value="F:protein serine/threonine kinase activity"/>
    <property type="evidence" value="ECO:0007669"/>
    <property type="project" value="UniProtKB-KW"/>
</dbReference>
<evidence type="ECO:0000256" key="1">
    <source>
        <dbReference type="ARBA" id="ARBA00022527"/>
    </source>
</evidence>
<keyword evidence="3" id="KW-0547">Nucleotide-binding</keyword>
<evidence type="ECO:0000256" key="5">
    <source>
        <dbReference type="ARBA" id="ARBA00022840"/>
    </source>
</evidence>
<evidence type="ECO:0000313" key="8">
    <source>
        <dbReference type="Proteomes" id="UP000219338"/>
    </source>
</evidence>
<dbReference type="PANTHER" id="PTHR45646:SF11">
    <property type="entry name" value="SERINE_THREONINE-PROTEIN KINASE DOA"/>
    <property type="match status" value="1"/>
</dbReference>
<dbReference type="PANTHER" id="PTHR45646">
    <property type="entry name" value="SERINE/THREONINE-PROTEIN KINASE DOA-RELATED"/>
    <property type="match status" value="1"/>
</dbReference>
<dbReference type="InterPro" id="IPR051175">
    <property type="entry name" value="CLK_kinases"/>
</dbReference>
<keyword evidence="2" id="KW-0808">Transferase</keyword>
<dbReference type="EMBL" id="FUEG01000010">
    <property type="protein sequence ID" value="SJL09023.1"/>
    <property type="molecule type" value="Genomic_DNA"/>
</dbReference>
<organism evidence="7 8">
    <name type="scientific">Armillaria ostoyae</name>
    <name type="common">Armillaria root rot fungus</name>
    <dbReference type="NCBI Taxonomy" id="47428"/>
    <lineage>
        <taxon>Eukaryota</taxon>
        <taxon>Fungi</taxon>
        <taxon>Dikarya</taxon>
        <taxon>Basidiomycota</taxon>
        <taxon>Agaricomycotina</taxon>
        <taxon>Agaricomycetes</taxon>
        <taxon>Agaricomycetidae</taxon>
        <taxon>Agaricales</taxon>
        <taxon>Marasmiineae</taxon>
        <taxon>Physalacriaceae</taxon>
        <taxon>Armillaria</taxon>
    </lineage>
</organism>
<dbReference type="InterPro" id="IPR000719">
    <property type="entry name" value="Prot_kinase_dom"/>
</dbReference>
<dbReference type="STRING" id="47428.A0A284RJT4"/>
<evidence type="ECO:0000313" key="7">
    <source>
        <dbReference type="EMBL" id="SJL09023.1"/>
    </source>
</evidence>
<accession>A0A284RJT4</accession>
<dbReference type="PROSITE" id="PS50011">
    <property type="entry name" value="PROTEIN_KINASE_DOM"/>
    <property type="match status" value="1"/>
</dbReference>
<dbReference type="OrthoDB" id="5979581at2759"/>
<reference evidence="8" key="1">
    <citation type="journal article" date="2017" name="Nat. Ecol. Evol.">
        <title>Genome expansion and lineage-specific genetic innovations in the forest pathogenic fungi Armillaria.</title>
        <authorList>
            <person name="Sipos G."/>
            <person name="Prasanna A.N."/>
            <person name="Walter M.C."/>
            <person name="O'Connor E."/>
            <person name="Balint B."/>
            <person name="Krizsan K."/>
            <person name="Kiss B."/>
            <person name="Hess J."/>
            <person name="Varga T."/>
            <person name="Slot J."/>
            <person name="Riley R."/>
            <person name="Boka B."/>
            <person name="Rigling D."/>
            <person name="Barry K."/>
            <person name="Lee J."/>
            <person name="Mihaltcheva S."/>
            <person name="LaButti K."/>
            <person name="Lipzen A."/>
            <person name="Waldron R."/>
            <person name="Moloney N.M."/>
            <person name="Sperisen C."/>
            <person name="Kredics L."/>
            <person name="Vagvoelgyi C."/>
            <person name="Patrignani A."/>
            <person name="Fitzpatrick D."/>
            <person name="Nagy I."/>
            <person name="Doyle S."/>
            <person name="Anderson J.B."/>
            <person name="Grigoriev I.V."/>
            <person name="Gueldener U."/>
            <person name="Muensterkoetter M."/>
            <person name="Nagy L.G."/>
        </authorList>
    </citation>
    <scope>NUCLEOTIDE SEQUENCE [LARGE SCALE GENOMIC DNA]</scope>
    <source>
        <strain evidence="8">C18/9</strain>
    </source>
</reference>
<dbReference type="Gene3D" id="1.10.510.10">
    <property type="entry name" value="Transferase(Phosphotransferase) domain 1"/>
    <property type="match status" value="1"/>
</dbReference>
<sequence length="455" mass="51634">MIKLKSSFYCRWTRYNSTSRLLLPTVNCSPPAAANNKQILVDAEGNTVADLKFIEEPLGLTQEQTYGYPRIVVGDLLGQNARYEILRKLGWGLNSSVWLARDRSSIENKFVSVKALKGYATEIVNRGISRELTVLQLLSTAQAPAAWPSRCLSLLDHFIMPGKVSTDGEHLCIVTDLMGGDVKSLVRGLPRGKRYVPLPLAKRIIRHVLEGLVQIHSLGVAHTDLKHDNIMFDVDPSLDIPSLLTRDPPRLNIPEQTWEGTMQTAVSQPLPSPSSLDDLLTRNFFIADFGSAQIVEPDHRTTDHITPCALRAPETILLGPWNQRVDIWTFGCLVFELITGHNLFEYVPYPDRGLDAAAGHLWQMICFTGEEFEPKQLRWSQRATQYFERTTCYLKENPPRFIYPFETPLRKYKVISEEDVLVTATFMRRCLRLDPDDRPSAEQLLDDPFWAERSV</sequence>
<dbReference type="InterPro" id="IPR008271">
    <property type="entry name" value="Ser/Thr_kinase_AS"/>
</dbReference>
<dbReference type="OMA" id="MICFTGE"/>
<dbReference type="AlphaFoldDB" id="A0A284RJT4"/>
<keyword evidence="8" id="KW-1185">Reference proteome</keyword>
<dbReference type="SUPFAM" id="SSF56112">
    <property type="entry name" value="Protein kinase-like (PK-like)"/>
    <property type="match status" value="1"/>
</dbReference>
<dbReference type="InterPro" id="IPR011009">
    <property type="entry name" value="Kinase-like_dom_sf"/>
</dbReference>
<evidence type="ECO:0000256" key="2">
    <source>
        <dbReference type="ARBA" id="ARBA00022679"/>
    </source>
</evidence>
<feature type="domain" description="Protein kinase" evidence="6">
    <location>
        <begin position="83"/>
        <end position="450"/>
    </location>
</feature>
<protein>
    <recommendedName>
        <fullName evidence="6">Protein kinase domain-containing protein</fullName>
    </recommendedName>
</protein>
<dbReference type="GO" id="GO:0005524">
    <property type="term" value="F:ATP binding"/>
    <property type="evidence" value="ECO:0007669"/>
    <property type="project" value="UniProtKB-KW"/>
</dbReference>
<dbReference type="GO" id="GO:0005634">
    <property type="term" value="C:nucleus"/>
    <property type="evidence" value="ECO:0007669"/>
    <property type="project" value="TreeGrafter"/>
</dbReference>
<evidence type="ECO:0000256" key="3">
    <source>
        <dbReference type="ARBA" id="ARBA00022741"/>
    </source>
</evidence>
<evidence type="ECO:0000259" key="6">
    <source>
        <dbReference type="PROSITE" id="PS50011"/>
    </source>
</evidence>
<keyword evidence="4" id="KW-0418">Kinase</keyword>
<evidence type="ECO:0000256" key="4">
    <source>
        <dbReference type="ARBA" id="ARBA00022777"/>
    </source>
</evidence>
<dbReference type="Gene3D" id="3.30.200.20">
    <property type="entry name" value="Phosphorylase Kinase, domain 1"/>
    <property type="match status" value="1"/>
</dbReference>
<dbReference type="PROSITE" id="PS00108">
    <property type="entry name" value="PROTEIN_KINASE_ST"/>
    <property type="match status" value="1"/>
</dbReference>